<comment type="subcellular location">
    <subcellularLocation>
        <location evidence="1">Secreted</location>
    </subcellularLocation>
</comment>
<dbReference type="CDD" id="cd00198">
    <property type="entry name" value="vWFA"/>
    <property type="match status" value="1"/>
</dbReference>
<evidence type="ECO:0000313" key="13">
    <source>
        <dbReference type="Proteomes" id="UP000467240"/>
    </source>
</evidence>
<evidence type="ECO:0000259" key="9">
    <source>
        <dbReference type="PROSITE" id="PS50093"/>
    </source>
</evidence>
<dbReference type="CDD" id="cd00146">
    <property type="entry name" value="PKD"/>
    <property type="match status" value="1"/>
</dbReference>
<dbReference type="GO" id="GO:0005975">
    <property type="term" value="P:carbohydrate metabolic process"/>
    <property type="evidence" value="ECO:0007669"/>
    <property type="project" value="UniProtKB-ARBA"/>
</dbReference>
<dbReference type="PROSITE" id="PS50234">
    <property type="entry name" value="VWFA"/>
    <property type="match status" value="1"/>
</dbReference>
<organism evidence="12 13">
    <name type="scientific">Pseudoclavibacter chungangensis</name>
    <dbReference type="NCBI Taxonomy" id="587635"/>
    <lineage>
        <taxon>Bacteria</taxon>
        <taxon>Bacillati</taxon>
        <taxon>Actinomycetota</taxon>
        <taxon>Actinomycetes</taxon>
        <taxon>Micrococcales</taxon>
        <taxon>Microbacteriaceae</taxon>
        <taxon>Pseudoclavibacter</taxon>
    </lineage>
</organism>
<proteinExistence type="predicted"/>
<feature type="domain" description="Gram-positive cocci surface proteins LPxTG" evidence="11">
    <location>
        <begin position="374"/>
        <end position="409"/>
    </location>
</feature>
<comment type="caution">
    <text evidence="12">The sequence shown here is derived from an EMBL/GenBank/DDBJ whole genome shotgun (WGS) entry which is preliminary data.</text>
</comment>
<gene>
    <name evidence="12" type="ORF">F8O01_16985</name>
</gene>
<dbReference type="InterPro" id="IPR000601">
    <property type="entry name" value="PKD_dom"/>
</dbReference>
<name>A0A7J5BM90_9MICO</name>
<evidence type="ECO:0000256" key="3">
    <source>
        <dbReference type="ARBA" id="ARBA00022525"/>
    </source>
</evidence>
<dbReference type="GO" id="GO:0004674">
    <property type="term" value="F:protein serine/threonine kinase activity"/>
    <property type="evidence" value="ECO:0007669"/>
    <property type="project" value="TreeGrafter"/>
</dbReference>
<evidence type="ECO:0000256" key="1">
    <source>
        <dbReference type="ARBA" id="ARBA00004613"/>
    </source>
</evidence>
<protein>
    <submittedName>
        <fullName evidence="12">VWA domain-containing protein</fullName>
    </submittedName>
</protein>
<evidence type="ECO:0000256" key="4">
    <source>
        <dbReference type="ARBA" id="ARBA00022729"/>
    </source>
</evidence>
<keyword evidence="7" id="KW-0812">Transmembrane</keyword>
<accession>A0A7J5BM90</accession>
<dbReference type="AlphaFoldDB" id="A0A7J5BM90"/>
<evidence type="ECO:0000256" key="6">
    <source>
        <dbReference type="SAM" id="MobiDB-lite"/>
    </source>
</evidence>
<evidence type="ECO:0000256" key="8">
    <source>
        <dbReference type="SAM" id="SignalP"/>
    </source>
</evidence>
<dbReference type="InterPro" id="IPR036465">
    <property type="entry name" value="vWFA_dom_sf"/>
</dbReference>
<dbReference type="Gene3D" id="3.40.50.410">
    <property type="entry name" value="von Willebrand factor, type A domain"/>
    <property type="match status" value="1"/>
</dbReference>
<sequence length="409" mass="41111">MTTRSIVRRALNAAVATFIAGAGVLAFAGVAQAAPAAVAPVPAGVGGDTCPSQVLDVAILIDTTGSMSGAISAAQRTAIEAAQKIVDAGGKVALVEYRDRGDDPEVRTATDFTSDPAVFQAATNTLTANGGGDTPEASLHAINRALSDLKWSTGSARSIILITDAPYHDPDEINSAETTATTVAALKAANTQLFPILTYAGLRSDYETLVNGAGGSITTLEGAGASVDEIIKQVIDDVVSRPWVRFVPETFSAGAGESVALPTESGADCKPLEVASWSWEFVDGGPETTDTDTGTASANYATPGTYTVRVTLTTVDGQTATTTTTVTITAPVTPTPTNTPTETPTETPTPTASTSIPPTTPAAAPSPSATSPALANTGADGEGALIAAGIAGAALIAGAVLLLARRRSA</sequence>
<evidence type="ECO:0000256" key="7">
    <source>
        <dbReference type="SAM" id="Phobius"/>
    </source>
</evidence>
<dbReference type="Pfam" id="PF18911">
    <property type="entry name" value="PKD_4"/>
    <property type="match status" value="1"/>
</dbReference>
<reference evidence="12 13" key="1">
    <citation type="submission" date="2019-09" db="EMBL/GenBank/DDBJ databases">
        <title>Phylogeny of genus Pseudoclavibacter and closely related genus.</title>
        <authorList>
            <person name="Li Y."/>
        </authorList>
    </citation>
    <scope>NUCLEOTIDE SEQUENCE [LARGE SCALE GENOMIC DNA]</scope>
    <source>
        <strain evidence="12 13">DSM 23821</strain>
    </source>
</reference>
<dbReference type="InterPro" id="IPR013783">
    <property type="entry name" value="Ig-like_fold"/>
</dbReference>
<dbReference type="InterPro" id="IPR052969">
    <property type="entry name" value="Thr-specific_kinase-like"/>
</dbReference>
<dbReference type="RefSeq" id="WP_158042096.1">
    <property type="nucleotide sequence ID" value="NZ_JACCFV010000001.1"/>
</dbReference>
<dbReference type="InterPro" id="IPR022409">
    <property type="entry name" value="PKD/Chitinase_dom"/>
</dbReference>
<feature type="signal peptide" evidence="8">
    <location>
        <begin position="1"/>
        <end position="33"/>
    </location>
</feature>
<dbReference type="PANTHER" id="PTHR47763:SF1">
    <property type="entry name" value="DUF659 DOMAIN-CONTAINING PROTEIN"/>
    <property type="match status" value="1"/>
</dbReference>
<dbReference type="InterPro" id="IPR019931">
    <property type="entry name" value="LPXTG_anchor"/>
</dbReference>
<dbReference type="PROSITE" id="PS50847">
    <property type="entry name" value="GRAM_POS_ANCHORING"/>
    <property type="match status" value="1"/>
</dbReference>
<keyword evidence="4 8" id="KW-0732">Signal</keyword>
<dbReference type="SMART" id="SM00089">
    <property type="entry name" value="PKD"/>
    <property type="match status" value="1"/>
</dbReference>
<dbReference type="InterPro" id="IPR035986">
    <property type="entry name" value="PKD_dom_sf"/>
</dbReference>
<feature type="transmembrane region" description="Helical" evidence="7">
    <location>
        <begin position="384"/>
        <end position="404"/>
    </location>
</feature>
<dbReference type="SMART" id="SM00327">
    <property type="entry name" value="VWA"/>
    <property type="match status" value="1"/>
</dbReference>
<dbReference type="Gene3D" id="2.60.40.10">
    <property type="entry name" value="Immunoglobulins"/>
    <property type="match status" value="1"/>
</dbReference>
<keyword evidence="7" id="KW-0472">Membrane</keyword>
<feature type="domain" description="VWFA" evidence="10">
    <location>
        <begin position="56"/>
        <end position="234"/>
    </location>
</feature>
<dbReference type="OrthoDB" id="9804511at2"/>
<dbReference type="SUPFAM" id="SSF53300">
    <property type="entry name" value="vWA-like"/>
    <property type="match status" value="1"/>
</dbReference>
<evidence type="ECO:0000259" key="10">
    <source>
        <dbReference type="PROSITE" id="PS50234"/>
    </source>
</evidence>
<evidence type="ECO:0000256" key="5">
    <source>
        <dbReference type="ARBA" id="ARBA00023088"/>
    </source>
</evidence>
<dbReference type="NCBIfam" id="TIGR01167">
    <property type="entry name" value="LPXTG_anchor"/>
    <property type="match status" value="1"/>
</dbReference>
<dbReference type="InterPro" id="IPR002035">
    <property type="entry name" value="VWF_A"/>
</dbReference>
<dbReference type="InterPro" id="IPR056861">
    <property type="entry name" value="HMCN1-like_VWA"/>
</dbReference>
<dbReference type="GO" id="GO:0005737">
    <property type="term" value="C:cytoplasm"/>
    <property type="evidence" value="ECO:0007669"/>
    <property type="project" value="TreeGrafter"/>
</dbReference>
<keyword evidence="3" id="KW-0964">Secreted</keyword>
<evidence type="ECO:0000256" key="2">
    <source>
        <dbReference type="ARBA" id="ARBA00022512"/>
    </source>
</evidence>
<dbReference type="Pfam" id="PF25106">
    <property type="entry name" value="VWA_4"/>
    <property type="match status" value="1"/>
</dbReference>
<dbReference type="PROSITE" id="PS50093">
    <property type="entry name" value="PKD"/>
    <property type="match status" value="1"/>
</dbReference>
<feature type="region of interest" description="Disordered" evidence="6">
    <location>
        <begin position="329"/>
        <end position="375"/>
    </location>
</feature>
<dbReference type="EMBL" id="WBJZ01000033">
    <property type="protein sequence ID" value="KAB1652216.1"/>
    <property type="molecule type" value="Genomic_DNA"/>
</dbReference>
<keyword evidence="5" id="KW-0572">Peptidoglycan-anchor</keyword>
<feature type="chain" id="PRO_5029510699" evidence="8">
    <location>
        <begin position="34"/>
        <end position="409"/>
    </location>
</feature>
<dbReference type="SUPFAM" id="SSF49299">
    <property type="entry name" value="PKD domain"/>
    <property type="match status" value="1"/>
</dbReference>
<keyword evidence="7" id="KW-1133">Transmembrane helix</keyword>
<feature type="domain" description="PKD" evidence="9">
    <location>
        <begin position="271"/>
        <end position="335"/>
    </location>
</feature>
<evidence type="ECO:0000313" key="12">
    <source>
        <dbReference type="EMBL" id="KAB1652216.1"/>
    </source>
</evidence>
<dbReference type="Proteomes" id="UP000467240">
    <property type="component" value="Unassembled WGS sequence"/>
</dbReference>
<keyword evidence="13" id="KW-1185">Reference proteome</keyword>
<dbReference type="PANTHER" id="PTHR47763">
    <property type="entry name" value="ALPHA-PROTEIN KINASE VWKA"/>
    <property type="match status" value="1"/>
</dbReference>
<evidence type="ECO:0000259" key="11">
    <source>
        <dbReference type="PROSITE" id="PS50847"/>
    </source>
</evidence>
<keyword evidence="2" id="KW-0134">Cell wall</keyword>